<feature type="transmembrane region" description="Helical" evidence="6">
    <location>
        <begin position="369"/>
        <end position="395"/>
    </location>
</feature>
<organism evidence="8 9">
    <name type="scientific">Mitsuokella multacida DSM 20544</name>
    <dbReference type="NCBI Taxonomy" id="500635"/>
    <lineage>
        <taxon>Bacteria</taxon>
        <taxon>Bacillati</taxon>
        <taxon>Bacillota</taxon>
        <taxon>Negativicutes</taxon>
        <taxon>Selenomonadales</taxon>
        <taxon>Selenomonadaceae</taxon>
        <taxon>Mitsuokella</taxon>
    </lineage>
</organism>
<dbReference type="InterPro" id="IPR039672">
    <property type="entry name" value="MFS_2"/>
</dbReference>
<dbReference type="PANTHER" id="PTHR11328:SF24">
    <property type="entry name" value="MAJOR FACILITATOR SUPERFAMILY (MFS) PROFILE DOMAIN-CONTAINING PROTEIN"/>
    <property type="match status" value="1"/>
</dbReference>
<dbReference type="STRING" id="500635.MITSMUL_05527"/>
<dbReference type="PATRIC" id="fig|500635.8.peg.2128"/>
<evidence type="ECO:0000256" key="5">
    <source>
        <dbReference type="ARBA" id="ARBA00023136"/>
    </source>
</evidence>
<protein>
    <submittedName>
        <fullName evidence="8">Transporter, major facilitator family protein</fullName>
    </submittedName>
</protein>
<comment type="caution">
    <text evidence="8">The sequence shown here is derived from an EMBL/GenBank/DDBJ whole genome shotgun (WGS) entry which is preliminary data.</text>
</comment>
<proteinExistence type="predicted"/>
<dbReference type="GeneID" id="93482407"/>
<evidence type="ECO:0000256" key="3">
    <source>
        <dbReference type="ARBA" id="ARBA00022692"/>
    </source>
</evidence>
<evidence type="ECO:0000259" key="7">
    <source>
        <dbReference type="PROSITE" id="PS50850"/>
    </source>
</evidence>
<feature type="transmembrane region" description="Helical" evidence="6">
    <location>
        <begin position="328"/>
        <end position="349"/>
    </location>
</feature>
<name>C9KQK8_9FIRM</name>
<dbReference type="CDD" id="cd17332">
    <property type="entry name" value="MFS_MelB_like"/>
    <property type="match status" value="1"/>
</dbReference>
<feature type="transmembrane region" description="Helical" evidence="6">
    <location>
        <begin position="21"/>
        <end position="39"/>
    </location>
</feature>
<dbReference type="NCBIfam" id="TIGR00792">
    <property type="entry name" value="gph"/>
    <property type="match status" value="1"/>
</dbReference>
<keyword evidence="5 6" id="KW-0472">Membrane</keyword>
<dbReference type="Gene3D" id="1.20.1250.20">
    <property type="entry name" value="MFS general substrate transporter like domains"/>
    <property type="match status" value="1"/>
</dbReference>
<comment type="subcellular location">
    <subcellularLocation>
        <location evidence="1">Cell membrane</location>
        <topology evidence="1">Multi-pass membrane protein</topology>
    </subcellularLocation>
</comment>
<keyword evidence="9" id="KW-1185">Reference proteome</keyword>
<feature type="transmembrane region" description="Helical" evidence="6">
    <location>
        <begin position="84"/>
        <end position="102"/>
    </location>
</feature>
<evidence type="ECO:0000313" key="9">
    <source>
        <dbReference type="Proteomes" id="UP000003671"/>
    </source>
</evidence>
<dbReference type="PANTHER" id="PTHR11328">
    <property type="entry name" value="MAJOR FACILITATOR SUPERFAMILY DOMAIN-CONTAINING PROTEIN"/>
    <property type="match status" value="1"/>
</dbReference>
<evidence type="ECO:0000256" key="2">
    <source>
        <dbReference type="ARBA" id="ARBA00022448"/>
    </source>
</evidence>
<accession>C9KQK8</accession>
<dbReference type="InterPro" id="IPR001927">
    <property type="entry name" value="Na/Gal_symport"/>
</dbReference>
<dbReference type="SUPFAM" id="SSF103473">
    <property type="entry name" value="MFS general substrate transporter"/>
    <property type="match status" value="1"/>
</dbReference>
<feature type="transmembrane region" description="Helical" evidence="6">
    <location>
        <begin position="238"/>
        <end position="261"/>
    </location>
</feature>
<dbReference type="GO" id="GO:0015293">
    <property type="term" value="F:symporter activity"/>
    <property type="evidence" value="ECO:0007669"/>
    <property type="project" value="InterPro"/>
</dbReference>
<dbReference type="PROSITE" id="PS50850">
    <property type="entry name" value="MFS"/>
    <property type="match status" value="1"/>
</dbReference>
<dbReference type="Proteomes" id="UP000003671">
    <property type="component" value="Unassembled WGS sequence"/>
</dbReference>
<dbReference type="EMBL" id="ABWK02000025">
    <property type="protein sequence ID" value="EEX67784.1"/>
    <property type="molecule type" value="Genomic_DNA"/>
</dbReference>
<dbReference type="InterPro" id="IPR020846">
    <property type="entry name" value="MFS_dom"/>
</dbReference>
<evidence type="ECO:0000256" key="6">
    <source>
        <dbReference type="SAM" id="Phobius"/>
    </source>
</evidence>
<keyword evidence="4 6" id="KW-1133">Transmembrane helix</keyword>
<gene>
    <name evidence="8" type="ORF">MITSMUL_05527</name>
</gene>
<feature type="transmembrane region" description="Helical" evidence="6">
    <location>
        <begin position="180"/>
        <end position="202"/>
    </location>
</feature>
<feature type="transmembrane region" description="Helical" evidence="6">
    <location>
        <begin position="304"/>
        <end position="322"/>
    </location>
</feature>
<feature type="transmembrane region" description="Helical" evidence="6">
    <location>
        <begin position="415"/>
        <end position="435"/>
    </location>
</feature>
<feature type="transmembrane region" description="Helical" evidence="6">
    <location>
        <begin position="273"/>
        <end position="292"/>
    </location>
</feature>
<feature type="transmembrane region" description="Helical" evidence="6">
    <location>
        <begin position="155"/>
        <end position="174"/>
    </location>
</feature>
<sequence>MESNQYQPIKMKEKLCYSSGDCAGQIYVTLCTFFLTGYYTDTVGIAASAVATMMFVTRIFDGTSDLFMGALIEKTHSRYGKVRPWILWSSPFMALGFIALFFVPESLGDTGKLIYAYVTYILLNCVIYTANGIAYNSLLSRMTFSIRDRVSCTSIRFILGNVMALAINMITAVLVGKIGWHALAVIYAVIMLVLLLICFWGCEEHIGKRLDESDKERKGKAERVPLKKAFAALLHNKYFYLQTLLMTSLYISVMFTGTMTYYFCNSVLHDLSLMAPISMAYTLPVLLGSFLNPRLVERIGKQKTLIAAFALVILGRILVGLADVALVPIMIGCALHGFALGFIYADVFAMTSDVVDYGEWKFGIRSEGLVTCCVMIGMKVGLGIGGALVGILLAVSGYQGLAAMQAPEALAAIKFGFGYICAAFALVSLLISLFMNLDNLVHRIQEDLIRKYS</sequence>
<dbReference type="Pfam" id="PF13347">
    <property type="entry name" value="MFS_2"/>
    <property type="match status" value="1"/>
</dbReference>
<dbReference type="GO" id="GO:0006814">
    <property type="term" value="P:sodium ion transport"/>
    <property type="evidence" value="ECO:0007669"/>
    <property type="project" value="InterPro"/>
</dbReference>
<dbReference type="AlphaFoldDB" id="C9KQK8"/>
<feature type="transmembrane region" description="Helical" evidence="6">
    <location>
        <begin position="114"/>
        <end position="134"/>
    </location>
</feature>
<dbReference type="GO" id="GO:0008643">
    <property type="term" value="P:carbohydrate transport"/>
    <property type="evidence" value="ECO:0007669"/>
    <property type="project" value="InterPro"/>
</dbReference>
<dbReference type="InterPro" id="IPR036259">
    <property type="entry name" value="MFS_trans_sf"/>
</dbReference>
<dbReference type="HOGENOM" id="CLU_027408_0_0_9"/>
<dbReference type="eggNOG" id="COG2211">
    <property type="taxonomic scope" value="Bacteria"/>
</dbReference>
<dbReference type="RefSeq" id="WP_005842875.1">
    <property type="nucleotide sequence ID" value="NZ_GG697143.2"/>
</dbReference>
<evidence type="ECO:0000256" key="4">
    <source>
        <dbReference type="ARBA" id="ARBA00022989"/>
    </source>
</evidence>
<dbReference type="GO" id="GO:0005886">
    <property type="term" value="C:plasma membrane"/>
    <property type="evidence" value="ECO:0007669"/>
    <property type="project" value="UniProtKB-SubCell"/>
</dbReference>
<evidence type="ECO:0000256" key="1">
    <source>
        <dbReference type="ARBA" id="ARBA00004651"/>
    </source>
</evidence>
<keyword evidence="3 6" id="KW-0812">Transmembrane</keyword>
<feature type="domain" description="Major facilitator superfamily (MFS) profile" evidence="7">
    <location>
        <begin position="228"/>
        <end position="453"/>
    </location>
</feature>
<reference evidence="8" key="1">
    <citation type="submission" date="2009-09" db="EMBL/GenBank/DDBJ databases">
        <authorList>
            <person name="Weinstock G."/>
            <person name="Sodergren E."/>
            <person name="Clifton S."/>
            <person name="Fulton L."/>
            <person name="Fulton B."/>
            <person name="Courtney L."/>
            <person name="Fronick C."/>
            <person name="Harrison M."/>
            <person name="Strong C."/>
            <person name="Farmer C."/>
            <person name="Delahaunty K."/>
            <person name="Markovic C."/>
            <person name="Hall O."/>
            <person name="Minx P."/>
            <person name="Tomlinson C."/>
            <person name="Mitreva M."/>
            <person name="Nelson J."/>
            <person name="Hou S."/>
            <person name="Wollam A."/>
            <person name="Pepin K.H."/>
            <person name="Johnson M."/>
            <person name="Bhonagiri V."/>
            <person name="Nash W.E."/>
            <person name="Warren W."/>
            <person name="Chinwalla A."/>
            <person name="Mardis E.R."/>
            <person name="Wilson R.K."/>
        </authorList>
    </citation>
    <scope>NUCLEOTIDE SEQUENCE [LARGE SCALE GENOMIC DNA]</scope>
    <source>
        <strain evidence="8">DSM 20544</strain>
    </source>
</reference>
<evidence type="ECO:0000313" key="8">
    <source>
        <dbReference type="EMBL" id="EEX67784.1"/>
    </source>
</evidence>
<keyword evidence="2" id="KW-0813">Transport</keyword>